<dbReference type="Pfam" id="PF07992">
    <property type="entry name" value="Pyr_redox_2"/>
    <property type="match status" value="1"/>
</dbReference>
<evidence type="ECO:0000259" key="5">
    <source>
        <dbReference type="Pfam" id="PF07992"/>
    </source>
</evidence>
<dbReference type="SUPFAM" id="SSF51905">
    <property type="entry name" value="FAD/NAD(P)-binding domain"/>
    <property type="match status" value="1"/>
</dbReference>
<keyword evidence="2" id="KW-0285">Flavoprotein</keyword>
<dbReference type="InterPro" id="IPR028202">
    <property type="entry name" value="Reductase_C"/>
</dbReference>
<reference evidence="7 8" key="1">
    <citation type="submission" date="2017-02" db="EMBL/GenBank/DDBJ databases">
        <authorList>
            <person name="Peterson S.W."/>
        </authorList>
    </citation>
    <scope>NUCLEOTIDE SEQUENCE [LARGE SCALE GENOMIC DNA]</scope>
    <source>
        <strain evidence="7 8">ATCC 49788</strain>
    </source>
</reference>
<dbReference type="PANTHER" id="PTHR43557:SF2">
    <property type="entry name" value="RIESKE DOMAIN-CONTAINING PROTEIN-RELATED"/>
    <property type="match status" value="1"/>
</dbReference>
<dbReference type="SUPFAM" id="SSF55424">
    <property type="entry name" value="FAD/NAD-linked reductases, dimerisation (C-terminal) domain"/>
    <property type="match status" value="1"/>
</dbReference>
<dbReference type="GO" id="GO:0005737">
    <property type="term" value="C:cytoplasm"/>
    <property type="evidence" value="ECO:0007669"/>
    <property type="project" value="TreeGrafter"/>
</dbReference>
<dbReference type="Proteomes" id="UP000190460">
    <property type="component" value="Unassembled WGS sequence"/>
</dbReference>
<dbReference type="InterPro" id="IPR050446">
    <property type="entry name" value="FAD-oxidoreductase/Apoptosis"/>
</dbReference>
<evidence type="ECO:0000256" key="3">
    <source>
        <dbReference type="ARBA" id="ARBA00022827"/>
    </source>
</evidence>
<keyword evidence="3" id="KW-0274">FAD</keyword>
<evidence type="ECO:0000256" key="4">
    <source>
        <dbReference type="ARBA" id="ARBA00023002"/>
    </source>
</evidence>
<dbReference type="Gene3D" id="3.50.50.60">
    <property type="entry name" value="FAD/NAD(P)-binding domain"/>
    <property type="match status" value="2"/>
</dbReference>
<protein>
    <submittedName>
        <fullName evidence="7">3-phenylpropionate/trans-cinnamate dioxygenase ferredoxin reductase subunit</fullName>
    </submittedName>
</protein>
<dbReference type="AlphaFoldDB" id="A0A1T4XMY5"/>
<dbReference type="Gene3D" id="3.30.390.30">
    <property type="match status" value="1"/>
</dbReference>
<dbReference type="InterPro" id="IPR016156">
    <property type="entry name" value="FAD/NAD-linked_Rdtase_dimer_sf"/>
</dbReference>
<dbReference type="InterPro" id="IPR023753">
    <property type="entry name" value="FAD/NAD-binding_dom"/>
</dbReference>
<dbReference type="PANTHER" id="PTHR43557">
    <property type="entry name" value="APOPTOSIS-INDUCING FACTOR 1"/>
    <property type="match status" value="1"/>
</dbReference>
<feature type="domain" description="Reductase C-terminal" evidence="6">
    <location>
        <begin position="258"/>
        <end position="342"/>
    </location>
</feature>
<dbReference type="Pfam" id="PF14759">
    <property type="entry name" value="Reductase_C"/>
    <property type="match status" value="1"/>
</dbReference>
<gene>
    <name evidence="7" type="ORF">SAMN02745130_03149</name>
</gene>
<dbReference type="EMBL" id="FUYB01000019">
    <property type="protein sequence ID" value="SKA90455.1"/>
    <property type="molecule type" value="Genomic_DNA"/>
</dbReference>
<proteinExistence type="predicted"/>
<evidence type="ECO:0000313" key="8">
    <source>
        <dbReference type="Proteomes" id="UP000190460"/>
    </source>
</evidence>
<dbReference type="PRINTS" id="PR00411">
    <property type="entry name" value="PNDRDTASEI"/>
</dbReference>
<evidence type="ECO:0000256" key="1">
    <source>
        <dbReference type="ARBA" id="ARBA00001974"/>
    </source>
</evidence>
<dbReference type="PRINTS" id="PR00368">
    <property type="entry name" value="FADPNR"/>
</dbReference>
<keyword evidence="7" id="KW-0223">Dioxygenase</keyword>
<evidence type="ECO:0000256" key="2">
    <source>
        <dbReference type="ARBA" id="ARBA00022630"/>
    </source>
</evidence>
<comment type="cofactor">
    <cofactor evidence="1">
        <name>FAD</name>
        <dbReference type="ChEBI" id="CHEBI:57692"/>
    </cofactor>
</comment>
<evidence type="ECO:0000313" key="7">
    <source>
        <dbReference type="EMBL" id="SKA90455.1"/>
    </source>
</evidence>
<sequence>MRSAEVLAAQEISLRLGTKVTGIDRASHTVLTDIESLHYDRLVFATGTRPRALVLPGADLTGLYTLRGIEDADALGTALQAAHNVVIIGGGFIGLEVAATARTKGLSATVIEAAPRVMARAVAPEVSRWFEAMHRSMGTQVLTGAGVSAIEGTVRVEAVILSDGSRLLADLVLVGIGAVPNAELALAAGLPCPNGIEVDAQGRTSDPDIFAVGDCALHPNPYAGGLFRLESVQNAIDQAKVVAAALLGETVAYNAVPWFWSDQGNVKLQTTGLPINPDSHVLRGNPTEGRFTVFHIRDGVIIAADSVNMPADHMYARRLVAARATVAPTTLADLGIPLKSLLEATP</sequence>
<dbReference type="STRING" id="92487.SAMN02745130_03149"/>
<accession>A0A1T4XMY5</accession>
<dbReference type="OrthoDB" id="9768666at2"/>
<dbReference type="InterPro" id="IPR036188">
    <property type="entry name" value="FAD/NAD-bd_sf"/>
</dbReference>
<dbReference type="RefSeq" id="WP_078923587.1">
    <property type="nucleotide sequence ID" value="NZ_FUYB01000019.1"/>
</dbReference>
<dbReference type="GO" id="GO:0051213">
    <property type="term" value="F:dioxygenase activity"/>
    <property type="evidence" value="ECO:0007669"/>
    <property type="project" value="UniProtKB-KW"/>
</dbReference>
<dbReference type="GO" id="GO:0016651">
    <property type="term" value="F:oxidoreductase activity, acting on NAD(P)H"/>
    <property type="evidence" value="ECO:0007669"/>
    <property type="project" value="TreeGrafter"/>
</dbReference>
<evidence type="ECO:0000259" key="6">
    <source>
        <dbReference type="Pfam" id="PF14759"/>
    </source>
</evidence>
<name>A0A1T4XMY5_9GAMM</name>
<organism evidence="7 8">
    <name type="scientific">Thiothrix eikelboomii</name>
    <dbReference type="NCBI Taxonomy" id="92487"/>
    <lineage>
        <taxon>Bacteria</taxon>
        <taxon>Pseudomonadati</taxon>
        <taxon>Pseudomonadota</taxon>
        <taxon>Gammaproteobacteria</taxon>
        <taxon>Thiotrichales</taxon>
        <taxon>Thiotrichaceae</taxon>
        <taxon>Thiothrix</taxon>
    </lineage>
</organism>
<keyword evidence="8" id="KW-1185">Reference proteome</keyword>
<keyword evidence="4" id="KW-0560">Oxidoreductase</keyword>
<feature type="domain" description="FAD/NAD(P)-binding" evidence="5">
    <location>
        <begin position="10"/>
        <end position="239"/>
    </location>
</feature>